<feature type="domain" description="Fe2OG dioxygenase" evidence="7">
    <location>
        <begin position="218"/>
        <end position="319"/>
    </location>
</feature>
<dbReference type="PROSITE" id="PS51471">
    <property type="entry name" value="FE2OG_OXY"/>
    <property type="match status" value="1"/>
</dbReference>
<comment type="caution">
    <text evidence="8">The sequence shown here is derived from an EMBL/GenBank/DDBJ whole genome shotgun (WGS) entry which is preliminary data.</text>
</comment>
<proteinExistence type="inferred from homology"/>
<dbReference type="GO" id="GO:0009805">
    <property type="term" value="P:coumarin biosynthetic process"/>
    <property type="evidence" value="ECO:0007669"/>
    <property type="project" value="UniProtKB-ARBA"/>
</dbReference>
<dbReference type="GO" id="GO:0016706">
    <property type="term" value="F:2-oxoglutarate-dependent dioxygenase activity"/>
    <property type="evidence" value="ECO:0007669"/>
    <property type="project" value="UniProtKB-ARBA"/>
</dbReference>
<reference evidence="9" key="1">
    <citation type="journal article" date="2024" name="IScience">
        <title>Strigolactones Initiate the Formation of Haustorium-like Structures in Castilleja.</title>
        <authorList>
            <person name="Buerger M."/>
            <person name="Peterson D."/>
            <person name="Chory J."/>
        </authorList>
    </citation>
    <scope>NUCLEOTIDE SEQUENCE [LARGE SCALE GENOMIC DNA]</scope>
</reference>
<dbReference type="SUPFAM" id="SSF51197">
    <property type="entry name" value="Clavaminate synthase-like"/>
    <property type="match status" value="1"/>
</dbReference>
<dbReference type="GO" id="GO:0002238">
    <property type="term" value="P:response to molecule of fungal origin"/>
    <property type="evidence" value="ECO:0007669"/>
    <property type="project" value="UniProtKB-ARBA"/>
</dbReference>
<dbReference type="GO" id="GO:0046872">
    <property type="term" value="F:metal ion binding"/>
    <property type="evidence" value="ECO:0007669"/>
    <property type="project" value="UniProtKB-KW"/>
</dbReference>
<sequence length="369" mass="41522">MAAKIDEQQYDGDRIKLLKAFDETNAGVKGLIDSGNLQKVPKIFLRPSDELANELTTNKNDTQIQIPVIDLSDIRKPEGRKRIVKEVMFASETWGFFQVVNHGISTDVIDGMIEGVRKFHELDVEEKRKYYSRDHTRRVRFNSSYDLFTSKTANWKDTLSISFPGSDPNDHQELPAACRESTVEYSKHVEILGYKLLELLSEGLGLETEHLKNMECCTGHRIHSHYYPACPEPHLAIGTPRHTDPGFITILLQSQGISALQIQQNGQWIDVVPTPGAFVINLGDLLQLVSNDKLKSSEHRAKANPVGPRISVACFFAGPVNGANIYGPIKELISEDNPPVYKEVTLGDYIAKFFNTGLDNYRALDYYKV</sequence>
<gene>
    <name evidence="8" type="ORF">CASFOL_029959</name>
</gene>
<dbReference type="FunFam" id="2.60.120.330:FF:000005">
    <property type="entry name" value="1-aminocyclopropane-1-carboxylate oxidase homolog 1"/>
    <property type="match status" value="1"/>
</dbReference>
<dbReference type="InterPro" id="IPR044861">
    <property type="entry name" value="IPNS-like_FE2OG_OXY"/>
</dbReference>
<dbReference type="Pfam" id="PF14226">
    <property type="entry name" value="DIOX_N"/>
    <property type="match status" value="1"/>
</dbReference>
<dbReference type="Proteomes" id="UP001632038">
    <property type="component" value="Unassembled WGS sequence"/>
</dbReference>
<evidence type="ECO:0000256" key="3">
    <source>
        <dbReference type="ARBA" id="ARBA00022896"/>
    </source>
</evidence>
<dbReference type="InterPro" id="IPR026992">
    <property type="entry name" value="DIOX_N"/>
</dbReference>
<keyword evidence="3" id="KW-0847">Vitamin C</keyword>
<dbReference type="Gene3D" id="2.60.120.330">
    <property type="entry name" value="B-lactam Antibiotic, Isopenicillin N Synthase, Chain"/>
    <property type="match status" value="1"/>
</dbReference>
<keyword evidence="2 6" id="KW-0479">Metal-binding</keyword>
<dbReference type="PANTHER" id="PTHR10209">
    <property type="entry name" value="OXIDOREDUCTASE, 2OG-FE II OXYGENASE FAMILY PROTEIN"/>
    <property type="match status" value="1"/>
</dbReference>
<evidence type="ECO:0000256" key="5">
    <source>
        <dbReference type="ARBA" id="ARBA00023004"/>
    </source>
</evidence>
<dbReference type="GO" id="GO:0031418">
    <property type="term" value="F:L-ascorbic acid binding"/>
    <property type="evidence" value="ECO:0007669"/>
    <property type="project" value="UniProtKB-KW"/>
</dbReference>
<evidence type="ECO:0000256" key="2">
    <source>
        <dbReference type="ARBA" id="ARBA00022723"/>
    </source>
</evidence>
<evidence type="ECO:0000256" key="4">
    <source>
        <dbReference type="ARBA" id="ARBA00023002"/>
    </source>
</evidence>
<evidence type="ECO:0000259" key="7">
    <source>
        <dbReference type="PROSITE" id="PS51471"/>
    </source>
</evidence>
<evidence type="ECO:0000313" key="8">
    <source>
        <dbReference type="EMBL" id="KAL3626410.1"/>
    </source>
</evidence>
<comment type="similarity">
    <text evidence="1 6">Belongs to the iron/ascorbate-dependent oxidoreductase family.</text>
</comment>
<dbReference type="InterPro" id="IPR005123">
    <property type="entry name" value="Oxoglu/Fe-dep_dioxygenase_dom"/>
</dbReference>
<evidence type="ECO:0000256" key="1">
    <source>
        <dbReference type="ARBA" id="ARBA00008056"/>
    </source>
</evidence>
<evidence type="ECO:0000256" key="6">
    <source>
        <dbReference type="RuleBase" id="RU003682"/>
    </source>
</evidence>
<keyword evidence="9" id="KW-1185">Reference proteome</keyword>
<protein>
    <recommendedName>
        <fullName evidence="7">Fe2OG dioxygenase domain-containing protein</fullName>
    </recommendedName>
</protein>
<dbReference type="Pfam" id="PF03171">
    <property type="entry name" value="2OG-FeII_Oxy"/>
    <property type="match status" value="1"/>
</dbReference>
<keyword evidence="4 6" id="KW-0560">Oxidoreductase</keyword>
<name>A0ABD3CC76_9LAMI</name>
<evidence type="ECO:0000313" key="9">
    <source>
        <dbReference type="Proteomes" id="UP001632038"/>
    </source>
</evidence>
<dbReference type="EMBL" id="JAVIJP010000047">
    <property type="protein sequence ID" value="KAL3626410.1"/>
    <property type="molecule type" value="Genomic_DNA"/>
</dbReference>
<dbReference type="InterPro" id="IPR027443">
    <property type="entry name" value="IPNS-like_sf"/>
</dbReference>
<keyword evidence="5 6" id="KW-0408">Iron</keyword>
<organism evidence="8 9">
    <name type="scientific">Castilleja foliolosa</name>
    <dbReference type="NCBI Taxonomy" id="1961234"/>
    <lineage>
        <taxon>Eukaryota</taxon>
        <taxon>Viridiplantae</taxon>
        <taxon>Streptophyta</taxon>
        <taxon>Embryophyta</taxon>
        <taxon>Tracheophyta</taxon>
        <taxon>Spermatophyta</taxon>
        <taxon>Magnoliopsida</taxon>
        <taxon>eudicotyledons</taxon>
        <taxon>Gunneridae</taxon>
        <taxon>Pentapetalae</taxon>
        <taxon>asterids</taxon>
        <taxon>lamiids</taxon>
        <taxon>Lamiales</taxon>
        <taxon>Orobanchaceae</taxon>
        <taxon>Pedicularideae</taxon>
        <taxon>Castillejinae</taxon>
        <taxon>Castilleja</taxon>
    </lineage>
</organism>
<accession>A0ABD3CC76</accession>
<dbReference type="PANTHER" id="PTHR10209:SF429">
    <property type="entry name" value="1-AMINOCYCLOPROPANE-1-CARBOXYLATE OXIDASE HOMOLOG 1-LIKE"/>
    <property type="match status" value="1"/>
</dbReference>
<dbReference type="AlphaFoldDB" id="A0ABD3CC76"/>